<keyword evidence="4" id="KW-1185">Reference proteome</keyword>
<dbReference type="KEGG" id="prv:G7070_00155"/>
<evidence type="ECO:0000256" key="1">
    <source>
        <dbReference type="ARBA" id="ARBA00006525"/>
    </source>
</evidence>
<evidence type="ECO:0000313" key="4">
    <source>
        <dbReference type="Proteomes" id="UP000501058"/>
    </source>
</evidence>
<dbReference type="SUPFAM" id="SSF102405">
    <property type="entry name" value="MCP/YpsA-like"/>
    <property type="match status" value="1"/>
</dbReference>
<dbReference type="InterPro" id="IPR057666">
    <property type="entry name" value="DrpA_SLOG"/>
</dbReference>
<dbReference type="Pfam" id="PF02481">
    <property type="entry name" value="DNA_processg_A"/>
    <property type="match status" value="1"/>
</dbReference>
<name>A0A6G7YAR4_9ACTN</name>
<accession>A0A6G7YAR4</accession>
<proteinExistence type="inferred from homology"/>
<dbReference type="PANTHER" id="PTHR43022:SF1">
    <property type="entry name" value="PROTEIN SMF"/>
    <property type="match status" value="1"/>
</dbReference>
<feature type="domain" description="Smf/DprA SLOG" evidence="2">
    <location>
        <begin position="91"/>
        <end position="301"/>
    </location>
</feature>
<dbReference type="AlphaFoldDB" id="A0A6G7YAR4"/>
<gene>
    <name evidence="3" type="ORF">G7070_00155</name>
</gene>
<dbReference type="Gene3D" id="3.40.50.450">
    <property type="match status" value="1"/>
</dbReference>
<sequence length="337" mass="35004">MDSISAQAQDERSARVALALFIEPGDPTTGQLVGRVGAVETVRLLASDGAVPGMGKEAAALWRKHFQPERQPNAVRDVLRMTETLGLSTLKPGEPGFPASLHDLGERLPFVLWAKGGVSLLSGVVTDRFSITGSRAATSYGIHVAGEIASDLASHEKVLVSGGAYGIDAAVHRAALAARGHTVAVMAGGLDRPYPSGHRELLERIGDLGLLLSEQPPGAVPTRGRCIARARLVAALSGSTTIVEAAGRSGALLVARQAEELGRVVAAVPGPVTSAASAGTHRLLREHVASLVTDASDLTALLDHRSARASTLGIERRPVVPGMAQHASSRTAMVRDL</sequence>
<comment type="similarity">
    <text evidence="1">Belongs to the DprA/Smf family.</text>
</comment>
<dbReference type="PANTHER" id="PTHR43022">
    <property type="entry name" value="PROTEIN SMF"/>
    <property type="match status" value="1"/>
</dbReference>
<evidence type="ECO:0000259" key="2">
    <source>
        <dbReference type="Pfam" id="PF02481"/>
    </source>
</evidence>
<dbReference type="GO" id="GO:0009294">
    <property type="term" value="P:DNA-mediated transformation"/>
    <property type="evidence" value="ECO:0007669"/>
    <property type="project" value="InterPro"/>
</dbReference>
<dbReference type="InterPro" id="IPR003488">
    <property type="entry name" value="DprA"/>
</dbReference>
<evidence type="ECO:0000313" key="3">
    <source>
        <dbReference type="EMBL" id="QIK73728.1"/>
    </source>
</evidence>
<dbReference type="EMBL" id="CP049865">
    <property type="protein sequence ID" value="QIK73728.1"/>
    <property type="molecule type" value="Genomic_DNA"/>
</dbReference>
<dbReference type="Proteomes" id="UP000501058">
    <property type="component" value="Chromosome"/>
</dbReference>
<reference evidence="3 4" key="1">
    <citation type="submission" date="2020-03" db="EMBL/GenBank/DDBJ databases">
        <title>Propioniciclava sp. nov., isolated from Hydrophilus acuminatus.</title>
        <authorList>
            <person name="Hyun D.-W."/>
            <person name="Bae J.-W."/>
        </authorList>
    </citation>
    <scope>NUCLEOTIDE SEQUENCE [LARGE SCALE GENOMIC DNA]</scope>
    <source>
        <strain evidence="3 4">HDW11</strain>
    </source>
</reference>
<organism evidence="3 4">
    <name type="scientific">Propioniciclava coleopterorum</name>
    <dbReference type="NCBI Taxonomy" id="2714937"/>
    <lineage>
        <taxon>Bacteria</taxon>
        <taxon>Bacillati</taxon>
        <taxon>Actinomycetota</taxon>
        <taxon>Actinomycetes</taxon>
        <taxon>Propionibacteriales</taxon>
        <taxon>Propionibacteriaceae</taxon>
        <taxon>Propioniciclava</taxon>
    </lineage>
</organism>
<protein>
    <submittedName>
        <fullName evidence="3">DNA-processing protein DprA</fullName>
    </submittedName>
</protein>